<comment type="caution">
    <text evidence="1">The sequence shown here is derived from an EMBL/GenBank/DDBJ whole genome shotgun (WGS) entry which is preliminary data.</text>
</comment>
<dbReference type="Proteomes" id="UP000005546">
    <property type="component" value="Unassembled WGS sequence"/>
</dbReference>
<dbReference type="Pfam" id="PF10387">
    <property type="entry name" value="DUF2442"/>
    <property type="match status" value="1"/>
</dbReference>
<gene>
    <name evidence="1" type="ORF">HMPREF9442_01394</name>
</gene>
<proteinExistence type="predicted"/>
<evidence type="ECO:0008006" key="3">
    <source>
        <dbReference type="Google" id="ProtNLM"/>
    </source>
</evidence>
<protein>
    <recommendedName>
        <fullName evidence="3">DUF2442 domain-containing protein</fullName>
    </recommendedName>
</protein>
<dbReference type="HOGENOM" id="CLU_153045_5_0_10"/>
<dbReference type="EMBL" id="AFBR01000035">
    <property type="protein sequence ID" value="EGG54898.1"/>
    <property type="molecule type" value="Genomic_DNA"/>
</dbReference>
<sequence length="77" mass="9141">MFTEVVKAEYVDGYRIRLWFNNQVTKVVDLRTSLKGKVFEPLKDLNFFKRFTVKYNTIEWENGADFAPEYLLSLPEA</sequence>
<name>F3QT77_9BACT</name>
<evidence type="ECO:0000313" key="2">
    <source>
        <dbReference type="Proteomes" id="UP000005546"/>
    </source>
</evidence>
<dbReference type="OrthoDB" id="9803723at2"/>
<dbReference type="InterPro" id="IPR036782">
    <property type="entry name" value="NE0471-like_N"/>
</dbReference>
<dbReference type="STRING" id="762982.HMPREF9442_01394"/>
<dbReference type="RefSeq" id="WP_008626457.1">
    <property type="nucleotide sequence ID" value="NZ_GL883837.1"/>
</dbReference>
<keyword evidence="2" id="KW-1185">Reference proteome</keyword>
<reference evidence="1 2" key="1">
    <citation type="submission" date="2011-02" db="EMBL/GenBank/DDBJ databases">
        <authorList>
            <person name="Weinstock G."/>
            <person name="Sodergren E."/>
            <person name="Clifton S."/>
            <person name="Fulton L."/>
            <person name="Fulton B."/>
            <person name="Courtney L."/>
            <person name="Fronick C."/>
            <person name="Harrison M."/>
            <person name="Strong C."/>
            <person name="Farmer C."/>
            <person name="Delahaunty K."/>
            <person name="Markovic C."/>
            <person name="Hall O."/>
            <person name="Minx P."/>
            <person name="Tomlinson C."/>
            <person name="Mitreva M."/>
            <person name="Hou S."/>
            <person name="Chen J."/>
            <person name="Wollam A."/>
            <person name="Pepin K.H."/>
            <person name="Johnson M."/>
            <person name="Bhonagiri V."/>
            <person name="Zhang X."/>
            <person name="Suruliraj S."/>
            <person name="Warren W."/>
            <person name="Chinwalla A."/>
            <person name="Mardis E.R."/>
            <person name="Wilson R.K."/>
        </authorList>
    </citation>
    <scope>NUCLEOTIDE SEQUENCE [LARGE SCALE GENOMIC DNA]</scope>
    <source>
        <strain evidence="1 2">YIT 11841</strain>
    </source>
</reference>
<organism evidence="1 2">
    <name type="scientific">Paraprevotella xylaniphila YIT 11841</name>
    <dbReference type="NCBI Taxonomy" id="762982"/>
    <lineage>
        <taxon>Bacteria</taxon>
        <taxon>Pseudomonadati</taxon>
        <taxon>Bacteroidota</taxon>
        <taxon>Bacteroidia</taxon>
        <taxon>Bacteroidales</taxon>
        <taxon>Prevotellaceae</taxon>
        <taxon>Paraprevotella</taxon>
    </lineage>
</organism>
<dbReference type="SUPFAM" id="SSF143880">
    <property type="entry name" value="NE0471 N-terminal domain-like"/>
    <property type="match status" value="1"/>
</dbReference>
<dbReference type="GeneID" id="98397869"/>
<evidence type="ECO:0000313" key="1">
    <source>
        <dbReference type="EMBL" id="EGG54898.1"/>
    </source>
</evidence>
<dbReference type="AlphaFoldDB" id="F3QT77"/>
<dbReference type="InterPro" id="IPR018841">
    <property type="entry name" value="DUF2442"/>
</dbReference>
<accession>F3QT77</accession>
<dbReference type="eggNOG" id="ENOG5030J4B">
    <property type="taxonomic scope" value="Bacteria"/>
</dbReference>
<dbReference type="Gene3D" id="3.30.2020.10">
    <property type="entry name" value="NE0471-like N-terminal domain"/>
    <property type="match status" value="1"/>
</dbReference>